<dbReference type="Proteomes" id="UP000276133">
    <property type="component" value="Unassembled WGS sequence"/>
</dbReference>
<evidence type="ECO:0000256" key="2">
    <source>
        <dbReference type="SAM" id="MobiDB-lite"/>
    </source>
</evidence>
<evidence type="ECO:0000256" key="1">
    <source>
        <dbReference type="ARBA" id="ARBA00023004"/>
    </source>
</evidence>
<evidence type="ECO:0000313" key="3">
    <source>
        <dbReference type="EMBL" id="RNA28688.1"/>
    </source>
</evidence>
<protein>
    <submittedName>
        <fullName evidence="3">Putative aconitate mitochondrial</fullName>
    </submittedName>
</protein>
<dbReference type="STRING" id="10195.A0A3M7RZB1"/>
<comment type="caution">
    <text evidence="3">The sequence shown here is derived from an EMBL/GenBank/DDBJ whole genome shotgun (WGS) entry which is preliminary data.</text>
</comment>
<evidence type="ECO:0000313" key="4">
    <source>
        <dbReference type="Proteomes" id="UP000276133"/>
    </source>
</evidence>
<dbReference type="OrthoDB" id="2224430at2759"/>
<feature type="compositionally biased region" description="Polar residues" evidence="2">
    <location>
        <begin position="95"/>
        <end position="106"/>
    </location>
</feature>
<proteinExistence type="predicted"/>
<dbReference type="EMBL" id="REGN01002353">
    <property type="protein sequence ID" value="RNA28688.1"/>
    <property type="molecule type" value="Genomic_DNA"/>
</dbReference>
<dbReference type="Gene3D" id="3.30.499.10">
    <property type="entry name" value="Aconitase, domain 3"/>
    <property type="match status" value="1"/>
</dbReference>
<gene>
    <name evidence="3" type="ORF">BpHYR1_019080</name>
</gene>
<sequence length="106" mass="11811">MCYTALNVTFKRCLHTNNPSFAVKSPKAALSKFEPNSHVPYEKLSATLSVVKSLLNRSLTLSEKILYSHLSDPEGQVSQKSLRSPPSPPNRIETTEVTVQSKMHKI</sequence>
<accession>A0A3M7RZB1</accession>
<reference evidence="3 4" key="1">
    <citation type="journal article" date="2018" name="Sci. Rep.">
        <title>Genomic signatures of local adaptation to the degree of environmental predictability in rotifers.</title>
        <authorList>
            <person name="Franch-Gras L."/>
            <person name="Hahn C."/>
            <person name="Garcia-Roger E.M."/>
            <person name="Carmona M.J."/>
            <person name="Serra M."/>
            <person name="Gomez A."/>
        </authorList>
    </citation>
    <scope>NUCLEOTIDE SEQUENCE [LARGE SCALE GENOMIC DNA]</scope>
    <source>
        <strain evidence="3">HYR1</strain>
    </source>
</reference>
<feature type="region of interest" description="Disordered" evidence="2">
    <location>
        <begin position="72"/>
        <end position="106"/>
    </location>
</feature>
<keyword evidence="1" id="KW-0408">Iron</keyword>
<organism evidence="3 4">
    <name type="scientific">Brachionus plicatilis</name>
    <name type="common">Marine rotifer</name>
    <name type="synonym">Brachionus muelleri</name>
    <dbReference type="NCBI Taxonomy" id="10195"/>
    <lineage>
        <taxon>Eukaryota</taxon>
        <taxon>Metazoa</taxon>
        <taxon>Spiralia</taxon>
        <taxon>Gnathifera</taxon>
        <taxon>Rotifera</taxon>
        <taxon>Eurotatoria</taxon>
        <taxon>Monogononta</taxon>
        <taxon>Pseudotrocha</taxon>
        <taxon>Ploima</taxon>
        <taxon>Brachionidae</taxon>
        <taxon>Brachionus</taxon>
    </lineage>
</organism>
<name>A0A3M7RZB1_BRAPC</name>
<dbReference type="InterPro" id="IPR015931">
    <property type="entry name" value="Acnase/IPM_dHydase_lsu_aba_1/3"/>
</dbReference>
<keyword evidence="4" id="KW-1185">Reference proteome</keyword>
<dbReference type="AlphaFoldDB" id="A0A3M7RZB1"/>